<evidence type="ECO:0000259" key="3">
    <source>
        <dbReference type="PROSITE" id="PS50089"/>
    </source>
</evidence>
<protein>
    <submittedName>
        <fullName evidence="4">Stress response protein nst1</fullName>
    </submittedName>
</protein>
<evidence type="ECO:0000256" key="1">
    <source>
        <dbReference type="PROSITE-ProRule" id="PRU00175"/>
    </source>
</evidence>
<name>A0AAV8A5I3_9EUKA</name>
<dbReference type="GO" id="GO:0008270">
    <property type="term" value="F:zinc ion binding"/>
    <property type="evidence" value="ECO:0007669"/>
    <property type="project" value="UniProtKB-KW"/>
</dbReference>
<dbReference type="CDD" id="cd16448">
    <property type="entry name" value="RING-H2"/>
    <property type="match status" value="1"/>
</dbReference>
<gene>
    <name evidence="4" type="ORF">M0812_01153</name>
</gene>
<dbReference type="PROSITE" id="PS50089">
    <property type="entry name" value="ZF_RING_2"/>
    <property type="match status" value="1"/>
</dbReference>
<keyword evidence="1" id="KW-0862">Zinc</keyword>
<dbReference type="Proteomes" id="UP001146793">
    <property type="component" value="Unassembled WGS sequence"/>
</dbReference>
<evidence type="ECO:0000313" key="4">
    <source>
        <dbReference type="EMBL" id="KAJ3448671.1"/>
    </source>
</evidence>
<keyword evidence="1" id="KW-0863">Zinc-finger</keyword>
<dbReference type="AlphaFoldDB" id="A0AAV8A5I3"/>
<evidence type="ECO:0000313" key="5">
    <source>
        <dbReference type="Proteomes" id="UP001146793"/>
    </source>
</evidence>
<dbReference type="InterPro" id="IPR001841">
    <property type="entry name" value="Znf_RING"/>
</dbReference>
<keyword evidence="1" id="KW-0479">Metal-binding</keyword>
<comment type="caution">
    <text evidence="4">The sequence shown here is derived from an EMBL/GenBank/DDBJ whole genome shotgun (WGS) entry which is preliminary data.</text>
</comment>
<accession>A0AAV8A5I3</accession>
<dbReference type="EMBL" id="JANTQA010000015">
    <property type="protein sequence ID" value="KAJ3448671.1"/>
    <property type="molecule type" value="Genomic_DNA"/>
</dbReference>
<sequence>MKKLRIMVIFYFFPTPIEITLPFDDYNSERTKKKKKKNKKKNKNIFFFYLINKLKKILNVDPLSISLYLNNAPLQMDVNYEYYRYDEGIIIARVMYSFQEALKKKKRLLFKKTINVEVLLTRVDLLRLKNIPISLPILHIKEKIKNMCKDPILSQILYLDGTALKNSYRIVDLIQPPKPLVIEKKEKRASTKTQEKTGKEQEQEQEQENKQRQKEMFKKNEQVLSKKFETVKFFHLLYVQRDTSQILTFEQIPPKSAFIKSEKNVIEIPLHKGGMRKMGITVLKCCTSTQRNCKLGGILIGLPLHMDGYYSKRPHAHLMTNCKECNKPLESIGFAFYNCWIKFTAKKSVKAELKNTSTDTNTQSMLAKKKKTLKPKKDKKRAAGKRKKKKIIYHSNAMKWQRVENKFLYTFPRINRLLSLFDWFKIQVSLRNPNYSVCCLCFNLFKRFHNSVEFTCNHRFHQECYKKSKFKDKCLICYKPLIQDFDGLLKDSKPEKNNLIIDQKNKFFFTYRLFSKSNFSSII</sequence>
<reference evidence="4" key="1">
    <citation type="submission" date="2022-08" db="EMBL/GenBank/DDBJ databases">
        <title>Novel sulphate-reducing endosymbionts in the free-living metamonad Anaeramoeba.</title>
        <authorList>
            <person name="Jerlstrom-Hultqvist J."/>
            <person name="Cepicka I."/>
            <person name="Gallot-Lavallee L."/>
            <person name="Salas-Leiva D."/>
            <person name="Curtis B.A."/>
            <person name="Zahonova K."/>
            <person name="Pipaliya S."/>
            <person name="Dacks J."/>
            <person name="Roger A.J."/>
        </authorList>
    </citation>
    <scope>NUCLEOTIDE SEQUENCE</scope>
    <source>
        <strain evidence="4">Busselton2</strain>
    </source>
</reference>
<proteinExistence type="predicted"/>
<feature type="domain" description="RING-type" evidence="3">
    <location>
        <begin position="438"/>
        <end position="477"/>
    </location>
</feature>
<feature type="region of interest" description="Disordered" evidence="2">
    <location>
        <begin position="360"/>
        <end position="387"/>
    </location>
</feature>
<dbReference type="SUPFAM" id="SSF57850">
    <property type="entry name" value="RING/U-box"/>
    <property type="match status" value="1"/>
</dbReference>
<feature type="region of interest" description="Disordered" evidence="2">
    <location>
        <begin position="184"/>
        <end position="214"/>
    </location>
</feature>
<organism evidence="4 5">
    <name type="scientific">Anaeramoeba flamelloides</name>
    <dbReference type="NCBI Taxonomy" id="1746091"/>
    <lineage>
        <taxon>Eukaryota</taxon>
        <taxon>Metamonada</taxon>
        <taxon>Anaeramoebidae</taxon>
        <taxon>Anaeramoeba</taxon>
    </lineage>
</organism>
<feature type="compositionally biased region" description="Basic residues" evidence="2">
    <location>
        <begin position="367"/>
        <end position="387"/>
    </location>
</feature>
<evidence type="ECO:0000256" key="2">
    <source>
        <dbReference type="SAM" id="MobiDB-lite"/>
    </source>
</evidence>